<dbReference type="PANTHER" id="PTHR42715">
    <property type="entry name" value="BETA-GLUCOSIDASE"/>
    <property type="match status" value="1"/>
</dbReference>
<dbReference type="Pfam" id="PF07691">
    <property type="entry name" value="PA14"/>
    <property type="match status" value="1"/>
</dbReference>
<evidence type="ECO:0000256" key="10">
    <source>
        <dbReference type="RuleBase" id="RU361161"/>
    </source>
</evidence>
<feature type="compositionally biased region" description="Basic and acidic residues" evidence="11">
    <location>
        <begin position="336"/>
        <end position="348"/>
    </location>
</feature>
<comment type="similarity">
    <text evidence="3 10">Belongs to the glycosyl hydrolase 3 family.</text>
</comment>
<gene>
    <name evidence="13" type="ORF">SBRCBS47491_002830</name>
</gene>
<sequence length="884" mass="95226">MGDIRSFDAADGATGITPSLTKDSASNSDRILRVLHSLTLEDKCLLLSGKNMWETHDIPRLGIQSLKTSDGPAGVRGATWTDGTHTTFIPCGIALAATFDPALVQRVGKVLGSEARSKGAHVLLAPTMNISRSPFGGRNFENFGEDPFLTGTHATAYIAGVQDDGNGVGACMKHFVANDMETRRFNMDETISERTLREIYLKPFHMVAVQSETPPWTAMTSYPKINGKHADTSRELVHDILREEWGFDGLVMSDWGGLNSTVDSIHATTDLEMPGPPLRYGTVLAQAVRRGEVSESKLIDPAVIRLLRLLDRCSLLPGDDKPGDSVSLSSCSSSTEKSEAETDTPEFRQTARETAANSVVLLKNENNILPLKPEKLQTLAIIGPNAKHPTLGGTGSAVVNPYYTTNPFDSLSETAKIGNPKIEITYEPGILTSLQPPLMGHCLTRPDSGDPGFQVDFYAGHAFSGPVVATTYWHDSLVYCMSDGDVPTELVGQPYSYRATGRLRPSVTGAYNISLSSTGKAKLFINDTLAIDNTDWTTISGNFMNCGSEERLAIVELTAGKTYSVRVDNVAVPPPTPPHDNTLFHRISGVRVGLLYRYDEAAMFAAAVNTARTADAVVLVVGHNNDTEREGSDRTSLSLPGRTDALIAAICSVNSNVVVVTQSACAISMPWVQDPQAIVQAWYQGQECGNAVADVLFGAVNPSGKLPLTFPKRIEDHGSHKWFPGNAVTDKAEYGEGVLVGYRWFDARGIEPLWPFGYGLSYSSFSVSGIAVDGTVTHETSAVVKATVTNTSAVVGSEVVQVYLSPSPAIAAAGLDAAPKALAGFTKVRLSAGESKRVEITLQEDAFAWWDTRRNGWRVDKGIYKAFLGTSSRHIVEEVDVHVA</sequence>
<dbReference type="InterPro" id="IPR050288">
    <property type="entry name" value="Cellulose_deg_GH3"/>
</dbReference>
<feature type="region of interest" description="Disordered" evidence="11">
    <location>
        <begin position="321"/>
        <end position="348"/>
    </location>
</feature>
<dbReference type="InterPro" id="IPR036962">
    <property type="entry name" value="Glyco_hydro_3_N_sf"/>
</dbReference>
<feature type="domain" description="PA14" evidence="12">
    <location>
        <begin position="448"/>
        <end position="608"/>
    </location>
</feature>
<protein>
    <recommendedName>
        <fullName evidence="4 10">beta-glucosidase</fullName>
        <ecNumber evidence="4 10">3.2.1.21</ecNumber>
    </recommendedName>
</protein>
<dbReference type="InterPro" id="IPR037524">
    <property type="entry name" value="PA14/GLEYA"/>
</dbReference>
<evidence type="ECO:0000313" key="13">
    <source>
        <dbReference type="EMBL" id="CAK7216456.1"/>
    </source>
</evidence>
<organism evidence="13 14">
    <name type="scientific">Sporothrix bragantina</name>
    <dbReference type="NCBI Taxonomy" id="671064"/>
    <lineage>
        <taxon>Eukaryota</taxon>
        <taxon>Fungi</taxon>
        <taxon>Dikarya</taxon>
        <taxon>Ascomycota</taxon>
        <taxon>Pezizomycotina</taxon>
        <taxon>Sordariomycetes</taxon>
        <taxon>Sordariomycetidae</taxon>
        <taxon>Ophiostomatales</taxon>
        <taxon>Ophiostomataceae</taxon>
        <taxon>Sporothrix</taxon>
    </lineage>
</organism>
<dbReference type="SMART" id="SM01217">
    <property type="entry name" value="Fn3_like"/>
    <property type="match status" value="1"/>
</dbReference>
<evidence type="ECO:0000256" key="1">
    <source>
        <dbReference type="ARBA" id="ARBA00000448"/>
    </source>
</evidence>
<dbReference type="Pfam" id="PF01915">
    <property type="entry name" value="Glyco_hydro_3_C"/>
    <property type="match status" value="1"/>
</dbReference>
<dbReference type="InterPro" id="IPR036881">
    <property type="entry name" value="Glyco_hydro_3_C_sf"/>
</dbReference>
<keyword evidence="6" id="KW-0325">Glycoprotein</keyword>
<evidence type="ECO:0000256" key="8">
    <source>
        <dbReference type="ARBA" id="ARBA00023295"/>
    </source>
</evidence>
<comment type="pathway">
    <text evidence="2 10">Glycan metabolism; cellulose degradation.</text>
</comment>
<dbReference type="SUPFAM" id="SSF56988">
    <property type="entry name" value="Anthrax protective antigen"/>
    <property type="match status" value="1"/>
</dbReference>
<dbReference type="Proteomes" id="UP001642406">
    <property type="component" value="Unassembled WGS sequence"/>
</dbReference>
<dbReference type="Pfam" id="PF00933">
    <property type="entry name" value="Glyco_hydro_3"/>
    <property type="match status" value="1"/>
</dbReference>
<dbReference type="PRINTS" id="PR00133">
    <property type="entry name" value="GLHYDRLASE3"/>
</dbReference>
<keyword evidence="9 10" id="KW-0624">Polysaccharide degradation</keyword>
<evidence type="ECO:0000256" key="4">
    <source>
        <dbReference type="ARBA" id="ARBA00012744"/>
    </source>
</evidence>
<dbReference type="SUPFAM" id="SSF51445">
    <property type="entry name" value="(Trans)glycosidases"/>
    <property type="match status" value="1"/>
</dbReference>
<keyword evidence="5 10" id="KW-0378">Hydrolase</keyword>
<dbReference type="PROSITE" id="PS51820">
    <property type="entry name" value="PA14"/>
    <property type="match status" value="1"/>
</dbReference>
<dbReference type="InterPro" id="IPR026891">
    <property type="entry name" value="Fn3-like"/>
</dbReference>
<feature type="compositionally biased region" description="Low complexity" evidence="11">
    <location>
        <begin position="325"/>
        <end position="335"/>
    </location>
</feature>
<evidence type="ECO:0000256" key="9">
    <source>
        <dbReference type="ARBA" id="ARBA00023326"/>
    </source>
</evidence>
<name>A0ABP0BB81_9PEZI</name>
<reference evidence="13 14" key="1">
    <citation type="submission" date="2024-01" db="EMBL/GenBank/DDBJ databases">
        <authorList>
            <person name="Allen C."/>
            <person name="Tagirdzhanova G."/>
        </authorList>
    </citation>
    <scope>NUCLEOTIDE SEQUENCE [LARGE SCALE GENOMIC DNA]</scope>
</reference>
<dbReference type="InterPro" id="IPR001764">
    <property type="entry name" value="Glyco_hydro_3_N"/>
</dbReference>
<keyword evidence="7 10" id="KW-0119">Carbohydrate metabolism</keyword>
<evidence type="ECO:0000256" key="5">
    <source>
        <dbReference type="ARBA" id="ARBA00022801"/>
    </source>
</evidence>
<dbReference type="InterPro" id="IPR017853">
    <property type="entry name" value="GH"/>
</dbReference>
<evidence type="ECO:0000313" key="14">
    <source>
        <dbReference type="Proteomes" id="UP001642406"/>
    </source>
</evidence>
<dbReference type="SMART" id="SM00758">
    <property type="entry name" value="PA14"/>
    <property type="match status" value="1"/>
</dbReference>
<keyword evidence="8 10" id="KW-0326">Glycosidase</keyword>
<dbReference type="SUPFAM" id="SSF52279">
    <property type="entry name" value="Beta-D-glucan exohydrolase, C-terminal domain"/>
    <property type="match status" value="1"/>
</dbReference>
<keyword evidence="14" id="KW-1185">Reference proteome</keyword>
<dbReference type="InterPro" id="IPR011658">
    <property type="entry name" value="PA14_dom"/>
</dbReference>
<evidence type="ECO:0000259" key="12">
    <source>
        <dbReference type="PROSITE" id="PS51820"/>
    </source>
</evidence>
<evidence type="ECO:0000256" key="2">
    <source>
        <dbReference type="ARBA" id="ARBA00004987"/>
    </source>
</evidence>
<dbReference type="Gene3D" id="3.20.20.300">
    <property type="entry name" value="Glycoside hydrolase, family 3, N-terminal domain"/>
    <property type="match status" value="1"/>
</dbReference>
<dbReference type="Gene3D" id="2.60.120.260">
    <property type="entry name" value="Galactose-binding domain-like"/>
    <property type="match status" value="1"/>
</dbReference>
<dbReference type="Pfam" id="PF14310">
    <property type="entry name" value="Fn3-like"/>
    <property type="match status" value="1"/>
</dbReference>
<dbReference type="EC" id="3.2.1.21" evidence="4 10"/>
<dbReference type="EMBL" id="CAWUHC010000017">
    <property type="protein sequence ID" value="CAK7216456.1"/>
    <property type="molecule type" value="Genomic_DNA"/>
</dbReference>
<dbReference type="Gene3D" id="3.40.50.1700">
    <property type="entry name" value="Glycoside hydrolase family 3 C-terminal domain"/>
    <property type="match status" value="1"/>
</dbReference>
<evidence type="ECO:0000256" key="3">
    <source>
        <dbReference type="ARBA" id="ARBA00005336"/>
    </source>
</evidence>
<dbReference type="InterPro" id="IPR013783">
    <property type="entry name" value="Ig-like_fold"/>
</dbReference>
<comment type="catalytic activity">
    <reaction evidence="1 10">
        <text>Hydrolysis of terminal, non-reducing beta-D-glucosyl residues with release of beta-D-glucose.</text>
        <dbReference type="EC" id="3.2.1.21"/>
    </reaction>
</comment>
<dbReference type="Gene3D" id="2.60.40.10">
    <property type="entry name" value="Immunoglobulins"/>
    <property type="match status" value="1"/>
</dbReference>
<evidence type="ECO:0000256" key="6">
    <source>
        <dbReference type="ARBA" id="ARBA00023180"/>
    </source>
</evidence>
<dbReference type="InterPro" id="IPR002772">
    <property type="entry name" value="Glyco_hydro_3_C"/>
</dbReference>
<dbReference type="PANTHER" id="PTHR42715:SF10">
    <property type="entry name" value="BETA-GLUCOSIDASE"/>
    <property type="match status" value="1"/>
</dbReference>
<dbReference type="PROSITE" id="PS00775">
    <property type="entry name" value="GLYCOSYL_HYDROL_F3"/>
    <property type="match status" value="1"/>
</dbReference>
<dbReference type="InterPro" id="IPR019800">
    <property type="entry name" value="Glyco_hydro_3_AS"/>
</dbReference>
<accession>A0ABP0BB81</accession>
<proteinExistence type="inferred from homology"/>
<comment type="caution">
    <text evidence="13">The sequence shown here is derived from an EMBL/GenBank/DDBJ whole genome shotgun (WGS) entry which is preliminary data.</text>
</comment>
<evidence type="ECO:0000256" key="11">
    <source>
        <dbReference type="SAM" id="MobiDB-lite"/>
    </source>
</evidence>
<evidence type="ECO:0000256" key="7">
    <source>
        <dbReference type="ARBA" id="ARBA00023277"/>
    </source>
</evidence>